<reference evidence="1" key="2">
    <citation type="journal article" date="2020" name="Nat. Commun.">
        <title>Large-scale genome sequencing of mycorrhizal fungi provides insights into the early evolution of symbiotic traits.</title>
        <authorList>
            <person name="Miyauchi S."/>
            <person name="Kiss E."/>
            <person name="Kuo A."/>
            <person name="Drula E."/>
            <person name="Kohler A."/>
            <person name="Sanchez-Garcia M."/>
            <person name="Morin E."/>
            <person name="Andreopoulos B."/>
            <person name="Barry K.W."/>
            <person name="Bonito G."/>
            <person name="Buee M."/>
            <person name="Carver A."/>
            <person name="Chen C."/>
            <person name="Cichocki N."/>
            <person name="Clum A."/>
            <person name="Culley D."/>
            <person name="Crous P.W."/>
            <person name="Fauchery L."/>
            <person name="Girlanda M."/>
            <person name="Hayes R.D."/>
            <person name="Keri Z."/>
            <person name="LaButti K."/>
            <person name="Lipzen A."/>
            <person name="Lombard V."/>
            <person name="Magnuson J."/>
            <person name="Maillard F."/>
            <person name="Murat C."/>
            <person name="Nolan M."/>
            <person name="Ohm R.A."/>
            <person name="Pangilinan J."/>
            <person name="Pereira M.F."/>
            <person name="Perotto S."/>
            <person name="Peter M."/>
            <person name="Pfister S."/>
            <person name="Riley R."/>
            <person name="Sitrit Y."/>
            <person name="Stielow J.B."/>
            <person name="Szollosi G."/>
            <person name="Zifcakova L."/>
            <person name="Stursova M."/>
            <person name="Spatafora J.W."/>
            <person name="Tedersoo L."/>
            <person name="Vaario L.M."/>
            <person name="Yamada A."/>
            <person name="Yan M."/>
            <person name="Wang P."/>
            <person name="Xu J."/>
            <person name="Bruns T."/>
            <person name="Baldrian P."/>
            <person name="Vilgalys R."/>
            <person name="Dunand C."/>
            <person name="Henrissat B."/>
            <person name="Grigoriev I.V."/>
            <person name="Hibbett D."/>
            <person name="Nagy L.G."/>
            <person name="Martin F.M."/>
        </authorList>
    </citation>
    <scope>NUCLEOTIDE SEQUENCE</scope>
    <source>
        <strain evidence="1">P2</strain>
    </source>
</reference>
<dbReference type="EMBL" id="MU118117">
    <property type="protein sequence ID" value="KAF9644831.1"/>
    <property type="molecule type" value="Genomic_DNA"/>
</dbReference>
<comment type="caution">
    <text evidence="1">The sequence shown here is derived from an EMBL/GenBank/DDBJ whole genome shotgun (WGS) entry which is preliminary data.</text>
</comment>
<evidence type="ECO:0000313" key="2">
    <source>
        <dbReference type="Proteomes" id="UP000886501"/>
    </source>
</evidence>
<sequence>MFAPVDSKLPPKVLVVGAGPAGLVLALSLLQNGVPVRIIDKAQKHPVGQRGSGIQPRSMELYRTLGVLDDILREHIPVPEIRTCELGSGFSQVISVFNTSPYMVPTPECPYLNPILLGQSRTQGILRNHLKRLGREVELGTELVDIEQNNDYVTCRLKKTRADGSVEDETLKIDYVVGVDGGRGFVRKKMGFTFLGETRHGEHWVIADVRIKDLGKNYWHMWGDFQNTLLMIRPTDDAVNDEFWVAIAGSDIDWQKLSTSPGHFIHGVRKLSGLHSLEFSEVMTLNYYQINIRMTDSFGRGRVFIAGDAAHAHPFIGGQGMNTSIQDSFNLGWKLALATKSLASPRLLDSYSTERLPVIAKMLELTKELLNKTVELDPHSDTPEEDSPYHRGLKLYQLDINCRGSPIVVDGLDKKSYKLGKRLRAGDRAPDAPGIIPLNTGLQPGTTQLFDIFSSNRHVALIFVEGNENVKPYLELLKHYPPDTVLPVIVLQRGDERNVDVFGKTNVVQDSTGHAWKNYSAEHGTKITIVRPDGCVGALGCSPGVMEEYRNLVFGTSASSKAVFHPARARL</sequence>
<accession>A0ACB6Z5E6</accession>
<keyword evidence="2" id="KW-1185">Reference proteome</keyword>
<name>A0ACB6Z5E6_THEGA</name>
<reference evidence="1" key="1">
    <citation type="submission" date="2019-10" db="EMBL/GenBank/DDBJ databases">
        <authorList>
            <consortium name="DOE Joint Genome Institute"/>
            <person name="Kuo A."/>
            <person name="Miyauchi S."/>
            <person name="Kiss E."/>
            <person name="Drula E."/>
            <person name="Kohler A."/>
            <person name="Sanchez-Garcia M."/>
            <person name="Andreopoulos B."/>
            <person name="Barry K.W."/>
            <person name="Bonito G."/>
            <person name="Buee M."/>
            <person name="Carver A."/>
            <person name="Chen C."/>
            <person name="Cichocki N."/>
            <person name="Clum A."/>
            <person name="Culley D."/>
            <person name="Crous P.W."/>
            <person name="Fauchery L."/>
            <person name="Girlanda M."/>
            <person name="Hayes R."/>
            <person name="Keri Z."/>
            <person name="Labutti K."/>
            <person name="Lipzen A."/>
            <person name="Lombard V."/>
            <person name="Magnuson J."/>
            <person name="Maillard F."/>
            <person name="Morin E."/>
            <person name="Murat C."/>
            <person name="Nolan M."/>
            <person name="Ohm R."/>
            <person name="Pangilinan J."/>
            <person name="Pereira M."/>
            <person name="Perotto S."/>
            <person name="Peter M."/>
            <person name="Riley R."/>
            <person name="Sitrit Y."/>
            <person name="Stielow B."/>
            <person name="Szollosi G."/>
            <person name="Zifcakova L."/>
            <person name="Stursova M."/>
            <person name="Spatafora J.W."/>
            <person name="Tedersoo L."/>
            <person name="Vaario L.-M."/>
            <person name="Yamada A."/>
            <person name="Yan M."/>
            <person name="Wang P."/>
            <person name="Xu J."/>
            <person name="Bruns T."/>
            <person name="Baldrian P."/>
            <person name="Vilgalys R."/>
            <person name="Henrissat B."/>
            <person name="Grigoriev I.V."/>
            <person name="Hibbett D."/>
            <person name="Nagy L.G."/>
            <person name="Martin F.M."/>
        </authorList>
    </citation>
    <scope>NUCLEOTIDE SEQUENCE</scope>
    <source>
        <strain evidence="1">P2</strain>
    </source>
</reference>
<dbReference type="Proteomes" id="UP000886501">
    <property type="component" value="Unassembled WGS sequence"/>
</dbReference>
<protein>
    <submittedName>
        <fullName evidence="1">Uncharacterized protein</fullName>
    </submittedName>
</protein>
<proteinExistence type="predicted"/>
<gene>
    <name evidence="1" type="ORF">BDM02DRAFT_3149779</name>
</gene>
<organism evidence="1 2">
    <name type="scientific">Thelephora ganbajun</name>
    <name type="common">Ganba fungus</name>
    <dbReference type="NCBI Taxonomy" id="370292"/>
    <lineage>
        <taxon>Eukaryota</taxon>
        <taxon>Fungi</taxon>
        <taxon>Dikarya</taxon>
        <taxon>Basidiomycota</taxon>
        <taxon>Agaricomycotina</taxon>
        <taxon>Agaricomycetes</taxon>
        <taxon>Thelephorales</taxon>
        <taxon>Thelephoraceae</taxon>
        <taxon>Thelephora</taxon>
    </lineage>
</organism>
<evidence type="ECO:0000313" key="1">
    <source>
        <dbReference type="EMBL" id="KAF9644831.1"/>
    </source>
</evidence>